<feature type="transmembrane region" description="Helical" evidence="1">
    <location>
        <begin position="249"/>
        <end position="270"/>
    </location>
</feature>
<feature type="transmembrane region" description="Helical" evidence="1">
    <location>
        <begin position="35"/>
        <end position="57"/>
    </location>
</feature>
<feature type="transmembrane region" description="Helical" evidence="1">
    <location>
        <begin position="290"/>
        <end position="309"/>
    </location>
</feature>
<feature type="transmembrane region" description="Helical" evidence="1">
    <location>
        <begin position="94"/>
        <end position="117"/>
    </location>
</feature>
<dbReference type="AlphaFoldDB" id="A0A3E2BLX5"/>
<keyword evidence="1" id="KW-0406">Ion transport</keyword>
<dbReference type="InterPro" id="IPR004445">
    <property type="entry name" value="GltS"/>
</dbReference>
<organism evidence="3 4">
    <name type="scientific">Candidatus Saccharicenans subterraneus</name>
    <dbReference type="NCBI Taxonomy" id="2508984"/>
    <lineage>
        <taxon>Bacteria</taxon>
        <taxon>Candidatus Aminicenantota</taxon>
        <taxon>Candidatus Aminicenantia</taxon>
        <taxon>Candidatus Aminicenantales</taxon>
        <taxon>Candidatus Saccharicenantaceae</taxon>
        <taxon>Candidatus Saccharicenans</taxon>
    </lineage>
</organism>
<feature type="transmembrane region" description="Helical" evidence="1">
    <location>
        <begin position="159"/>
        <end position="183"/>
    </location>
</feature>
<evidence type="ECO:0000313" key="3">
    <source>
        <dbReference type="EMBL" id="RFT15728.1"/>
    </source>
</evidence>
<feature type="transmembrane region" description="Helical" evidence="1">
    <location>
        <begin position="6"/>
        <end position="23"/>
    </location>
</feature>
<evidence type="ECO:0000256" key="2">
    <source>
        <dbReference type="NCBIfam" id="TIGR00210"/>
    </source>
</evidence>
<comment type="subcellular location">
    <subcellularLocation>
        <location evidence="1">Cell membrane</location>
        <topology evidence="1">Multi-pass membrane protein</topology>
    </subcellularLocation>
</comment>
<feature type="transmembrane region" description="Helical" evidence="1">
    <location>
        <begin position="69"/>
        <end position="87"/>
    </location>
</feature>
<proteinExistence type="inferred from homology"/>
<sequence length="409" mass="43975">MLKLDLVQTVAFAGLVLFAGYGLRRWIKIFDRFNIPAPVVGGLLVSLVMLVFHHYQVTPVQFDTTLRDPLMIAFFTTIGFAASLSLLKVGGPQVLLFFLVATVMVVFQNILGIVLALPFGLNPLLGVICGSVTQTGGPATALAFGPVFEQAGVPAATTAAVAAAIFGIISGGLLGGPVGTFLIEKNRLKKARIKGLEVREVEAEQVVEELLSKKPAGVAADEEKSSFVLLKSVVIILVAMWVGSWVSKWFASLGITLPAYIGAMFVAAIIRNFDDLTGWLELDQRVIDDLGHVALNLFLVIALMTLKLWELAGLFLPMLVILIAQVLLVALAAMAVFRLMGKDYEAAVMSAGYCGFALGTTANAMANMKAIVERYGRAPRAFLVVPMVGAFFIDFTNALIITLFFNIFK</sequence>
<name>A0A3E2BLX5_9BACT</name>
<dbReference type="GO" id="GO:0015501">
    <property type="term" value="F:glutamate:sodium symporter activity"/>
    <property type="evidence" value="ECO:0007669"/>
    <property type="project" value="UniProtKB-UniRule"/>
</dbReference>
<dbReference type="EMBL" id="QUAH01000007">
    <property type="protein sequence ID" value="RFT15728.1"/>
    <property type="molecule type" value="Genomic_DNA"/>
</dbReference>
<evidence type="ECO:0000313" key="4">
    <source>
        <dbReference type="Proteomes" id="UP000257323"/>
    </source>
</evidence>
<keyword evidence="1" id="KW-0739">Sodium transport</keyword>
<accession>A0A3E2BLX5</accession>
<comment type="caution">
    <text evidence="3">The sequence shown here is derived from an EMBL/GenBank/DDBJ whole genome shotgun (WGS) entry which is preliminary data.</text>
</comment>
<dbReference type="GO" id="GO:0005886">
    <property type="term" value="C:plasma membrane"/>
    <property type="evidence" value="ECO:0007669"/>
    <property type="project" value="UniProtKB-SubCell"/>
</dbReference>
<keyword evidence="1" id="KW-0769">Symport</keyword>
<gene>
    <name evidence="3" type="ORF">OP8BY_0103</name>
</gene>
<dbReference type="PANTHER" id="PTHR36178">
    <property type="entry name" value="SLR0625 PROTEIN"/>
    <property type="match status" value="1"/>
</dbReference>
<keyword evidence="1" id="KW-0915">Sodium</keyword>
<feature type="transmembrane region" description="Helical" evidence="1">
    <location>
        <begin position="315"/>
        <end position="337"/>
    </location>
</feature>
<dbReference type="GO" id="GO:0015813">
    <property type="term" value="P:L-glutamate transmembrane transport"/>
    <property type="evidence" value="ECO:0007669"/>
    <property type="project" value="UniProtKB-UniRule"/>
</dbReference>
<dbReference type="HAMAP" id="MF_02062">
    <property type="entry name" value="GltS"/>
    <property type="match status" value="1"/>
</dbReference>
<keyword evidence="1" id="KW-1133">Transmembrane helix</keyword>
<dbReference type="NCBIfam" id="TIGR00210">
    <property type="entry name" value="gltS"/>
    <property type="match status" value="1"/>
</dbReference>
<reference evidence="3 4" key="1">
    <citation type="submission" date="2018-08" db="EMBL/GenBank/DDBJ databases">
        <title>Genome analysis of the thermophilic bacterium of the candidate phylum Aminicenantes from deep subsurface aquifer revealed its physiology and ecological role.</title>
        <authorList>
            <person name="Kadnikov V.V."/>
            <person name="Mardanov A.V."/>
            <person name="Beletsky A.V."/>
            <person name="Karnachuk O.V."/>
            <person name="Ravin N.V."/>
        </authorList>
    </citation>
    <scope>NUCLEOTIDE SEQUENCE [LARGE SCALE GENOMIC DNA]</scope>
    <source>
        <strain evidence="3">BY38</strain>
    </source>
</reference>
<keyword evidence="1" id="KW-0472">Membrane</keyword>
<evidence type="ECO:0000256" key="1">
    <source>
        <dbReference type="HAMAP-Rule" id="MF_02062"/>
    </source>
</evidence>
<comment type="similarity">
    <text evidence="1">Belongs to the glutamate:Na(+) symporter (ESS) (TC 2.A.27) family.</text>
</comment>
<keyword evidence="1" id="KW-0813">Transport</keyword>
<feature type="transmembrane region" description="Helical" evidence="1">
    <location>
        <begin position="344"/>
        <end position="362"/>
    </location>
</feature>
<feature type="transmembrane region" description="Helical" evidence="1">
    <location>
        <begin position="382"/>
        <end position="408"/>
    </location>
</feature>
<protein>
    <recommendedName>
        <fullName evidence="1 2">Sodium/glutamate symporter</fullName>
    </recommendedName>
</protein>
<comment type="function">
    <text evidence="1">Catalyzes the sodium-dependent transport of glutamate.</text>
</comment>
<keyword evidence="1" id="KW-0812">Transmembrane</keyword>
<keyword evidence="1" id="KW-0029">Amino-acid transport</keyword>
<dbReference type="Proteomes" id="UP000257323">
    <property type="component" value="Unassembled WGS sequence"/>
</dbReference>
<keyword evidence="1" id="KW-1003">Cell membrane</keyword>
<dbReference type="Pfam" id="PF03616">
    <property type="entry name" value="Glt_symporter"/>
    <property type="match status" value="1"/>
</dbReference>
<dbReference type="PANTHER" id="PTHR36178:SF1">
    <property type="entry name" value="SODIUM_GLUTAMATE SYMPORTER"/>
    <property type="match status" value="1"/>
</dbReference>